<dbReference type="Proteomes" id="UP001500711">
    <property type="component" value="Unassembled WGS sequence"/>
</dbReference>
<keyword evidence="3" id="KW-1185">Reference proteome</keyword>
<dbReference type="PANTHER" id="PTHR21310">
    <property type="entry name" value="AMINOGLYCOSIDE PHOSPHOTRANSFERASE-RELATED-RELATED"/>
    <property type="match status" value="1"/>
</dbReference>
<organism evidence="2 3">
    <name type="scientific">Lentzea roselyniae</name>
    <dbReference type="NCBI Taxonomy" id="531940"/>
    <lineage>
        <taxon>Bacteria</taxon>
        <taxon>Bacillati</taxon>
        <taxon>Actinomycetota</taxon>
        <taxon>Actinomycetes</taxon>
        <taxon>Pseudonocardiales</taxon>
        <taxon>Pseudonocardiaceae</taxon>
        <taxon>Lentzea</taxon>
    </lineage>
</organism>
<accession>A0ABP7BTQ9</accession>
<dbReference type="InterPro" id="IPR002575">
    <property type="entry name" value="Aminoglycoside_PTrfase"/>
</dbReference>
<evidence type="ECO:0000259" key="1">
    <source>
        <dbReference type="Pfam" id="PF01636"/>
    </source>
</evidence>
<sequence length="271" mass="29916">MARHNPVNEFEALLATRGAEAARGTFHDAVVVRDEWVARFPRTALVLADARRRAEALRRIARLGLPFAVPEVVEERLDLPLGRAHVIVSYLPGEPAETASDDAVREVLDALAAVELDDELVALLDEPLHHAGGRQVAEAITELVFPLLDADERAQASEVLQRFADLPVVTGFVHGDLAPVNLRWHNGRISGVIDWDFACAGDPALDAAAFANYGWPLVRRIRPELYERARTHAAMFPLTGAVSEIRQGGDPARFLAWFRRRCAVREHPPTS</sequence>
<dbReference type="Gene3D" id="3.30.200.20">
    <property type="entry name" value="Phosphorylase Kinase, domain 1"/>
    <property type="match status" value="1"/>
</dbReference>
<dbReference type="InterPro" id="IPR011009">
    <property type="entry name" value="Kinase-like_dom_sf"/>
</dbReference>
<dbReference type="Gene3D" id="3.90.1200.10">
    <property type="match status" value="1"/>
</dbReference>
<dbReference type="Pfam" id="PF01636">
    <property type="entry name" value="APH"/>
    <property type="match status" value="1"/>
</dbReference>
<gene>
    <name evidence="2" type="ORF">GCM10022267_62650</name>
</gene>
<evidence type="ECO:0000313" key="3">
    <source>
        <dbReference type="Proteomes" id="UP001500711"/>
    </source>
</evidence>
<dbReference type="SUPFAM" id="SSF56112">
    <property type="entry name" value="Protein kinase-like (PK-like)"/>
    <property type="match status" value="1"/>
</dbReference>
<name>A0ABP7BTQ9_9PSEU</name>
<comment type="caution">
    <text evidence="2">The sequence shown here is derived from an EMBL/GenBank/DDBJ whole genome shotgun (WGS) entry which is preliminary data.</text>
</comment>
<dbReference type="InterPro" id="IPR051678">
    <property type="entry name" value="AGP_Transferase"/>
</dbReference>
<dbReference type="EMBL" id="BAABBE010000021">
    <property type="protein sequence ID" value="GAA3667602.1"/>
    <property type="molecule type" value="Genomic_DNA"/>
</dbReference>
<protein>
    <recommendedName>
        <fullName evidence="1">Aminoglycoside phosphotransferase domain-containing protein</fullName>
    </recommendedName>
</protein>
<proteinExistence type="predicted"/>
<evidence type="ECO:0000313" key="2">
    <source>
        <dbReference type="EMBL" id="GAA3667602.1"/>
    </source>
</evidence>
<reference evidence="3" key="1">
    <citation type="journal article" date="2019" name="Int. J. Syst. Evol. Microbiol.">
        <title>The Global Catalogue of Microorganisms (GCM) 10K type strain sequencing project: providing services to taxonomists for standard genome sequencing and annotation.</title>
        <authorList>
            <consortium name="The Broad Institute Genomics Platform"/>
            <consortium name="The Broad Institute Genome Sequencing Center for Infectious Disease"/>
            <person name="Wu L."/>
            <person name="Ma J."/>
        </authorList>
    </citation>
    <scope>NUCLEOTIDE SEQUENCE [LARGE SCALE GENOMIC DNA]</scope>
    <source>
        <strain evidence="3">JCM 17494</strain>
    </source>
</reference>
<feature type="domain" description="Aminoglycoside phosphotransferase" evidence="1">
    <location>
        <begin position="29"/>
        <end position="219"/>
    </location>
</feature>